<comment type="caution">
    <text evidence="2">The sequence shown here is derived from an EMBL/GenBank/DDBJ whole genome shotgun (WGS) entry which is preliminary data.</text>
</comment>
<evidence type="ECO:0000313" key="2">
    <source>
        <dbReference type="EMBL" id="KAI7735322.1"/>
    </source>
</evidence>
<protein>
    <submittedName>
        <fullName evidence="2">Uncharacterized protein</fullName>
    </submittedName>
</protein>
<feature type="non-terminal residue" evidence="2">
    <location>
        <position position="1"/>
    </location>
</feature>
<keyword evidence="1" id="KW-1133">Transmembrane helix</keyword>
<organism evidence="2 3">
    <name type="scientific">Ambrosia artemisiifolia</name>
    <name type="common">Common ragweed</name>
    <dbReference type="NCBI Taxonomy" id="4212"/>
    <lineage>
        <taxon>Eukaryota</taxon>
        <taxon>Viridiplantae</taxon>
        <taxon>Streptophyta</taxon>
        <taxon>Embryophyta</taxon>
        <taxon>Tracheophyta</taxon>
        <taxon>Spermatophyta</taxon>
        <taxon>Magnoliopsida</taxon>
        <taxon>eudicotyledons</taxon>
        <taxon>Gunneridae</taxon>
        <taxon>Pentapetalae</taxon>
        <taxon>asterids</taxon>
        <taxon>campanulids</taxon>
        <taxon>Asterales</taxon>
        <taxon>Asteraceae</taxon>
        <taxon>Asteroideae</taxon>
        <taxon>Heliantheae alliance</taxon>
        <taxon>Heliantheae</taxon>
        <taxon>Ambrosia</taxon>
    </lineage>
</organism>
<proteinExistence type="predicted"/>
<name>A0AAD5C573_AMBAR</name>
<dbReference type="Proteomes" id="UP001206925">
    <property type="component" value="Unassembled WGS sequence"/>
</dbReference>
<dbReference type="AlphaFoldDB" id="A0AAD5C573"/>
<dbReference type="EMBL" id="JAMZMK010009504">
    <property type="protein sequence ID" value="KAI7735322.1"/>
    <property type="molecule type" value="Genomic_DNA"/>
</dbReference>
<gene>
    <name evidence="2" type="ORF">M8C21_029739</name>
</gene>
<accession>A0AAD5C573</accession>
<reference evidence="2" key="1">
    <citation type="submission" date="2022-06" db="EMBL/GenBank/DDBJ databases">
        <title>Uncovering the hologenomic basis of an extraordinary plant invasion.</title>
        <authorList>
            <person name="Bieker V.C."/>
            <person name="Martin M.D."/>
            <person name="Gilbert T."/>
            <person name="Hodgins K."/>
            <person name="Battlay P."/>
            <person name="Petersen B."/>
            <person name="Wilson J."/>
        </authorList>
    </citation>
    <scope>NUCLEOTIDE SEQUENCE</scope>
    <source>
        <strain evidence="2">AA19_3_7</strain>
        <tissue evidence="2">Leaf</tissue>
    </source>
</reference>
<keyword evidence="1" id="KW-0472">Membrane</keyword>
<evidence type="ECO:0000256" key="1">
    <source>
        <dbReference type="SAM" id="Phobius"/>
    </source>
</evidence>
<keyword evidence="3" id="KW-1185">Reference proteome</keyword>
<feature type="non-terminal residue" evidence="2">
    <location>
        <position position="224"/>
    </location>
</feature>
<keyword evidence="1" id="KW-0812">Transmembrane</keyword>
<evidence type="ECO:0000313" key="3">
    <source>
        <dbReference type="Proteomes" id="UP001206925"/>
    </source>
</evidence>
<sequence length="224" mass="25365">INRNIDYFQCLSALAVLIFFLFLFQLFLPLSNVDPDFFKQRQHNHIDDVALQDYLLKEIAALDFGDDVVKFVPTRLSMKFQTEKDNNNNNVSFGGSRTVTRFGNRKPQLALVFADLLEDSHQVLMVTLAAALKAIGYELEVYSLEDGPVHSVWRTIGVPVHIMDASDKSGIMIDWLSYDGVLVNSLAAKDVISWYMAVILNEPFKSVPLIWTVHEKTLATRAAR</sequence>
<feature type="transmembrane region" description="Helical" evidence="1">
    <location>
        <begin position="7"/>
        <end position="28"/>
    </location>
</feature>
<dbReference type="PANTHER" id="PTHR46635">
    <property type="entry name" value="GLYCOSYL TRANSFERASE FAMILY 1 PROTEIN"/>
    <property type="match status" value="1"/>
</dbReference>
<dbReference type="PANTHER" id="PTHR46635:SF5">
    <property type="entry name" value="GLYCOSYL TRANSFERASE, FAMILY 1"/>
    <property type="match status" value="1"/>
</dbReference>